<evidence type="ECO:0000256" key="1">
    <source>
        <dbReference type="ARBA" id="ARBA00001947"/>
    </source>
</evidence>
<dbReference type="PANTHER" id="PTHR11705:SF143">
    <property type="entry name" value="SLL0236 PROTEIN"/>
    <property type="match status" value="1"/>
</dbReference>
<feature type="domain" description="Peptidase M14" evidence="8">
    <location>
        <begin position="23"/>
        <end position="254"/>
    </location>
</feature>
<evidence type="ECO:0000256" key="4">
    <source>
        <dbReference type="ARBA" id="ARBA00022801"/>
    </source>
</evidence>
<dbReference type="GO" id="GO:0008270">
    <property type="term" value="F:zinc ion binding"/>
    <property type="evidence" value="ECO:0007669"/>
    <property type="project" value="InterPro"/>
</dbReference>
<keyword evidence="3" id="KW-0645">Protease</keyword>
<dbReference type="Proteomes" id="UP000302139">
    <property type="component" value="Unassembled WGS sequence"/>
</dbReference>
<evidence type="ECO:0000256" key="2">
    <source>
        <dbReference type="ARBA" id="ARBA00005988"/>
    </source>
</evidence>
<dbReference type="Gene3D" id="3.40.630.10">
    <property type="entry name" value="Zn peptidases"/>
    <property type="match status" value="1"/>
</dbReference>
<evidence type="ECO:0000256" key="5">
    <source>
        <dbReference type="ARBA" id="ARBA00022833"/>
    </source>
</evidence>
<dbReference type="AlphaFoldDB" id="A0A4D4LRB6"/>
<dbReference type="PANTHER" id="PTHR11705">
    <property type="entry name" value="PROTEASE FAMILY M14 CARBOXYPEPTIDASE A,B"/>
    <property type="match status" value="1"/>
</dbReference>
<dbReference type="GO" id="GO:0006508">
    <property type="term" value="P:proteolysis"/>
    <property type="evidence" value="ECO:0007669"/>
    <property type="project" value="UniProtKB-KW"/>
</dbReference>
<feature type="region of interest" description="Disordered" evidence="7">
    <location>
        <begin position="418"/>
        <end position="471"/>
    </location>
</feature>
<dbReference type="GO" id="GO:0004181">
    <property type="term" value="F:metallocarboxypeptidase activity"/>
    <property type="evidence" value="ECO:0007669"/>
    <property type="project" value="InterPro"/>
</dbReference>
<protein>
    <recommendedName>
        <fullName evidence="8">Peptidase M14 domain-containing protein</fullName>
    </recommendedName>
</protein>
<dbReference type="SMART" id="SM00631">
    <property type="entry name" value="Zn_pept"/>
    <property type="match status" value="1"/>
</dbReference>
<feature type="compositionally biased region" description="Basic and acidic residues" evidence="7">
    <location>
        <begin position="428"/>
        <end position="438"/>
    </location>
</feature>
<sequence>MDYCGLRRRADQTGVSLLPEQRYPSVTEIVSSARALAAHRPGLCALRQVGVSRAGRPLHLLSVGHATRAVLVVAGAHANEPTGGSTLLSLAERVLYERELRDGTSWHFLLCADPDGAALHVTPAPRTLFDYHLGFFRPAGPEQPEWSPSVLPPDRLPPETRALTRVIDELRPYLQVTLHGTDLGGSWVQLTKDIPGLAEPFAKSAAELHIPVETGASDAAGWPASGPGVHVMPAPGSNAAYPSMPDDARHSTWYHTHRYGGLTAVVEVPMWASDLVDDPAPHPAPAAALRQLGRRLLRDALEVELVLTEALPRLPGPDGPLLRAAKWALELVPGLAGDWAQAPPADTTMAYVGSVDAFGRRLPLRAAAMLLRVLQEADDRAAPRLEQLVAAWSDAFAVRFRARWVPWRTRSNISPVRSWRRPGTRGTVRRDVRAPERARRARPGQLRRPGVGPSDACSESANTAPVSPSNPQAFPKAWRYSTCRPFHSPCASAVTGA</sequence>
<dbReference type="SUPFAM" id="SSF53187">
    <property type="entry name" value="Zn-dependent exopeptidases"/>
    <property type="match status" value="1"/>
</dbReference>
<evidence type="ECO:0000313" key="9">
    <source>
        <dbReference type="EMBL" id="GDY61940.1"/>
    </source>
</evidence>
<keyword evidence="6" id="KW-0482">Metalloprotease</keyword>
<comment type="caution">
    <text evidence="9">The sequence shown here is derived from an EMBL/GenBank/DDBJ whole genome shotgun (WGS) entry which is preliminary data.</text>
</comment>
<evidence type="ECO:0000313" key="10">
    <source>
        <dbReference type="Proteomes" id="UP000302139"/>
    </source>
</evidence>
<dbReference type="Pfam" id="PF00246">
    <property type="entry name" value="Peptidase_M14"/>
    <property type="match status" value="1"/>
</dbReference>
<comment type="cofactor">
    <cofactor evidence="1">
        <name>Zn(2+)</name>
        <dbReference type="ChEBI" id="CHEBI:29105"/>
    </cofactor>
</comment>
<evidence type="ECO:0000259" key="8">
    <source>
        <dbReference type="SMART" id="SM00631"/>
    </source>
</evidence>
<gene>
    <name evidence="9" type="ORF">SAV14893_013330</name>
</gene>
<evidence type="ECO:0000256" key="3">
    <source>
        <dbReference type="ARBA" id="ARBA00022670"/>
    </source>
</evidence>
<reference evidence="9 10" key="1">
    <citation type="submission" date="2019-04" db="EMBL/GenBank/DDBJ databases">
        <title>Draft genome sequences of Streptomyces avermitilis NBRC 14893.</title>
        <authorList>
            <person name="Komaki H."/>
            <person name="Tamura T."/>
            <person name="Hosoyama A."/>
        </authorList>
    </citation>
    <scope>NUCLEOTIDE SEQUENCE [LARGE SCALE GENOMIC DNA]</scope>
    <source>
        <strain evidence="9 10">NBRC 14893</strain>
    </source>
</reference>
<name>A0A4D4LRB6_STRAX</name>
<evidence type="ECO:0000256" key="7">
    <source>
        <dbReference type="SAM" id="MobiDB-lite"/>
    </source>
</evidence>
<keyword evidence="5" id="KW-0862">Zinc</keyword>
<organism evidence="9 10">
    <name type="scientific">Streptomyces avermitilis</name>
    <dbReference type="NCBI Taxonomy" id="33903"/>
    <lineage>
        <taxon>Bacteria</taxon>
        <taxon>Bacillati</taxon>
        <taxon>Actinomycetota</taxon>
        <taxon>Actinomycetes</taxon>
        <taxon>Kitasatosporales</taxon>
        <taxon>Streptomycetaceae</taxon>
        <taxon>Streptomyces</taxon>
    </lineage>
</organism>
<feature type="compositionally biased region" description="Polar residues" evidence="7">
    <location>
        <begin position="457"/>
        <end position="471"/>
    </location>
</feature>
<dbReference type="EMBL" id="BJHX01000001">
    <property type="protein sequence ID" value="GDY61940.1"/>
    <property type="molecule type" value="Genomic_DNA"/>
</dbReference>
<proteinExistence type="inferred from homology"/>
<accession>A0A4D4LRB6</accession>
<dbReference type="GO" id="GO:0005615">
    <property type="term" value="C:extracellular space"/>
    <property type="evidence" value="ECO:0007669"/>
    <property type="project" value="TreeGrafter"/>
</dbReference>
<keyword evidence="4" id="KW-0378">Hydrolase</keyword>
<dbReference type="InterPro" id="IPR000834">
    <property type="entry name" value="Peptidase_M14"/>
</dbReference>
<evidence type="ECO:0000256" key="6">
    <source>
        <dbReference type="ARBA" id="ARBA00023049"/>
    </source>
</evidence>
<comment type="similarity">
    <text evidence="2">Belongs to the peptidase M14 family.</text>
</comment>